<evidence type="ECO:0000313" key="3">
    <source>
        <dbReference type="Proteomes" id="UP001150941"/>
    </source>
</evidence>
<sequence>MSSFNIAEHVIDGQYVREYHHATTTPDAPLKLCIKQYSPKNNPEPQPGDATLIAAHGTGFPKELYEPLWEELLARLNQAGTRVRSIWIADAANQNASGILNENNLGSDRKLPIGILLPPLHRQCQPSRLANTPPASSFDHSRDLLHMINHFREQMPRPLIGVGHSLGAVQMIFTSLIHPRLFTSLILLEPYIIEQLLSGDGSAVLAMSAKRRDVFRSRAEATEQYRKVLKAWDPRVFDLWARYGYRDLPTAIHPTVPKAIAHSTDPADVPVTLATTKHQETLMYARLNLNRHVELGVPAGQTHLGQQVCRSEHLLSSKLVPFLRPTVLYVSGAGSPLCKAGVHARAAKRTGTQWGGSGGVEYERVEHVLVPKAGHTLPLEKVADTAAVMGPWIAKEVERFGADEQRLQEGWEKLSLKEKRLLGRFGGRSLTIFPG</sequence>
<dbReference type="GO" id="GO:0017000">
    <property type="term" value="P:antibiotic biosynthetic process"/>
    <property type="evidence" value="ECO:0007669"/>
    <property type="project" value="UniProtKB-ARBA"/>
</dbReference>
<accession>A0A9W9NTX0</accession>
<dbReference type="EMBL" id="JAPQKS010000005">
    <property type="protein sequence ID" value="KAJ5225731.1"/>
    <property type="molecule type" value="Genomic_DNA"/>
</dbReference>
<dbReference type="InterPro" id="IPR029058">
    <property type="entry name" value="AB_hydrolase_fold"/>
</dbReference>
<dbReference type="SUPFAM" id="SSF53474">
    <property type="entry name" value="alpha/beta-Hydrolases"/>
    <property type="match status" value="1"/>
</dbReference>
<dbReference type="GO" id="GO:0072330">
    <property type="term" value="P:monocarboxylic acid biosynthetic process"/>
    <property type="evidence" value="ECO:0007669"/>
    <property type="project" value="UniProtKB-ARBA"/>
</dbReference>
<reference evidence="2" key="2">
    <citation type="journal article" date="2023" name="IMA Fungus">
        <title>Comparative genomic study of the Penicillium genus elucidates a diverse pangenome and 15 lateral gene transfer events.</title>
        <authorList>
            <person name="Petersen C."/>
            <person name="Sorensen T."/>
            <person name="Nielsen M.R."/>
            <person name="Sondergaard T.E."/>
            <person name="Sorensen J.L."/>
            <person name="Fitzpatrick D.A."/>
            <person name="Frisvad J.C."/>
            <person name="Nielsen K.L."/>
        </authorList>
    </citation>
    <scope>NUCLEOTIDE SEQUENCE</scope>
    <source>
        <strain evidence="2">IBT 19713</strain>
    </source>
</reference>
<protein>
    <recommendedName>
        <fullName evidence="1">AB hydrolase-1 domain-containing protein</fullName>
    </recommendedName>
</protein>
<organism evidence="2 3">
    <name type="scientific">Penicillium chermesinum</name>
    <dbReference type="NCBI Taxonomy" id="63820"/>
    <lineage>
        <taxon>Eukaryota</taxon>
        <taxon>Fungi</taxon>
        <taxon>Dikarya</taxon>
        <taxon>Ascomycota</taxon>
        <taxon>Pezizomycotina</taxon>
        <taxon>Eurotiomycetes</taxon>
        <taxon>Eurotiomycetidae</taxon>
        <taxon>Eurotiales</taxon>
        <taxon>Aspergillaceae</taxon>
        <taxon>Penicillium</taxon>
    </lineage>
</organism>
<keyword evidence="3" id="KW-1185">Reference proteome</keyword>
<dbReference type="AlphaFoldDB" id="A0A9W9NTX0"/>
<dbReference type="Gene3D" id="3.40.50.1820">
    <property type="entry name" value="alpha/beta hydrolase"/>
    <property type="match status" value="1"/>
</dbReference>
<feature type="domain" description="AB hydrolase-1" evidence="1">
    <location>
        <begin position="53"/>
        <end position="386"/>
    </location>
</feature>
<dbReference type="OrthoDB" id="94039at2759"/>
<reference evidence="2" key="1">
    <citation type="submission" date="2022-11" db="EMBL/GenBank/DDBJ databases">
        <authorList>
            <person name="Petersen C."/>
        </authorList>
    </citation>
    <scope>NUCLEOTIDE SEQUENCE</scope>
    <source>
        <strain evidence="2">IBT 19713</strain>
    </source>
</reference>
<evidence type="ECO:0000259" key="1">
    <source>
        <dbReference type="Pfam" id="PF12697"/>
    </source>
</evidence>
<evidence type="ECO:0000313" key="2">
    <source>
        <dbReference type="EMBL" id="KAJ5225731.1"/>
    </source>
</evidence>
<name>A0A9W9NTX0_9EURO</name>
<comment type="caution">
    <text evidence="2">The sequence shown here is derived from an EMBL/GenBank/DDBJ whole genome shotgun (WGS) entry which is preliminary data.</text>
</comment>
<dbReference type="Pfam" id="PF12697">
    <property type="entry name" value="Abhydrolase_6"/>
    <property type="match status" value="1"/>
</dbReference>
<dbReference type="Proteomes" id="UP001150941">
    <property type="component" value="Unassembled WGS sequence"/>
</dbReference>
<dbReference type="InterPro" id="IPR000073">
    <property type="entry name" value="AB_hydrolase_1"/>
</dbReference>
<dbReference type="GeneID" id="83203555"/>
<gene>
    <name evidence="2" type="ORF">N7468_006956</name>
</gene>
<proteinExistence type="predicted"/>
<dbReference type="RefSeq" id="XP_058329142.1">
    <property type="nucleotide sequence ID" value="XM_058476252.1"/>
</dbReference>